<feature type="region of interest" description="Disordered" evidence="1">
    <location>
        <begin position="218"/>
        <end position="245"/>
    </location>
</feature>
<comment type="caution">
    <text evidence="2">The sequence shown here is derived from an EMBL/GenBank/DDBJ whole genome shotgun (WGS) entry which is preliminary data.</text>
</comment>
<feature type="compositionally biased region" description="Low complexity" evidence="1">
    <location>
        <begin position="226"/>
        <end position="245"/>
    </location>
</feature>
<feature type="compositionally biased region" description="Basic and acidic residues" evidence="1">
    <location>
        <begin position="286"/>
        <end position="296"/>
    </location>
</feature>
<dbReference type="RefSeq" id="XP_070868340.1">
    <property type="nucleotide sequence ID" value="XM_071008000.1"/>
</dbReference>
<feature type="compositionally biased region" description="Gly residues" evidence="1">
    <location>
        <begin position="369"/>
        <end position="380"/>
    </location>
</feature>
<keyword evidence="3" id="KW-1185">Reference proteome</keyword>
<feature type="region of interest" description="Disordered" evidence="1">
    <location>
        <begin position="84"/>
        <end position="171"/>
    </location>
</feature>
<protein>
    <submittedName>
        <fullName evidence="2">Uncharacterized protein</fullName>
    </submittedName>
</protein>
<sequence length="421" mass="44740">MAHLLVTDLSARAMIITTLPVATLLPQLRTALFGQFPLTCVGNPYEVHVKVRACLERVAISRVFDVEGLLEVLGELDEGNALVSRAEARREMPAGQVSEDKKEPPPPPPPPPPKPKKQQRIEVRDSEDESSLSSSPLSSPPASPLLKEPQEPPTRRPPTPPTQREPAQNASRLPDLVLVTHSSALLNALFTTRDKPAAHETMARLGACLRALARPWSFSSPDADRPSSSNSSNSSSGGGRSSSAGPLVVLVNSTTARLAAPSGHGVQNQSRGPRDPPGLDGVGDTGRGEDGGEDRSRRHKPSFGQVFDKLLDLHLLCTRTGAVAAVFVGGGCLVDSVRWAVEVLKDEAGVYAYEDDDEEGPGARDGTNRAGGAGGDGGDGSVRVLGSRDNDHNRRIRRLCREKRRGAVDVIGARVVDAESP</sequence>
<evidence type="ECO:0000313" key="2">
    <source>
        <dbReference type="EMBL" id="KAL2269616.1"/>
    </source>
</evidence>
<dbReference type="EMBL" id="JAZGUE010000002">
    <property type="protein sequence ID" value="KAL2269616.1"/>
    <property type="molecule type" value="Genomic_DNA"/>
</dbReference>
<feature type="region of interest" description="Disordered" evidence="1">
    <location>
        <begin position="258"/>
        <end position="300"/>
    </location>
</feature>
<gene>
    <name evidence="2" type="ORF">VTJ83DRAFT_1800</name>
</gene>
<dbReference type="Proteomes" id="UP001600064">
    <property type="component" value="Unassembled WGS sequence"/>
</dbReference>
<name>A0ABR4DIG0_9PEZI</name>
<accession>A0ABR4DIG0</accession>
<feature type="region of interest" description="Disordered" evidence="1">
    <location>
        <begin position="354"/>
        <end position="390"/>
    </location>
</feature>
<feature type="compositionally biased region" description="Basic and acidic residues" evidence="1">
    <location>
        <begin position="86"/>
        <end position="104"/>
    </location>
</feature>
<evidence type="ECO:0000313" key="3">
    <source>
        <dbReference type="Proteomes" id="UP001600064"/>
    </source>
</evidence>
<organism evidence="2 3">
    <name type="scientific">Remersonia thermophila</name>
    <dbReference type="NCBI Taxonomy" id="72144"/>
    <lineage>
        <taxon>Eukaryota</taxon>
        <taxon>Fungi</taxon>
        <taxon>Dikarya</taxon>
        <taxon>Ascomycota</taxon>
        <taxon>Pezizomycotina</taxon>
        <taxon>Sordariomycetes</taxon>
        <taxon>Sordariomycetidae</taxon>
        <taxon>Sordariales</taxon>
        <taxon>Sordariales incertae sedis</taxon>
        <taxon>Remersonia</taxon>
    </lineage>
</organism>
<reference evidence="2 3" key="1">
    <citation type="journal article" date="2024" name="Commun. Biol.">
        <title>Comparative genomic analysis of thermophilic fungi reveals convergent evolutionary adaptations and gene losses.</title>
        <authorList>
            <person name="Steindorff A.S."/>
            <person name="Aguilar-Pontes M.V."/>
            <person name="Robinson A.J."/>
            <person name="Andreopoulos B."/>
            <person name="LaButti K."/>
            <person name="Kuo A."/>
            <person name="Mondo S."/>
            <person name="Riley R."/>
            <person name="Otillar R."/>
            <person name="Haridas S."/>
            <person name="Lipzen A."/>
            <person name="Grimwood J."/>
            <person name="Schmutz J."/>
            <person name="Clum A."/>
            <person name="Reid I.D."/>
            <person name="Moisan M.C."/>
            <person name="Butler G."/>
            <person name="Nguyen T.T.M."/>
            <person name="Dewar K."/>
            <person name="Conant G."/>
            <person name="Drula E."/>
            <person name="Henrissat B."/>
            <person name="Hansel C."/>
            <person name="Singer S."/>
            <person name="Hutchinson M.I."/>
            <person name="de Vries R.P."/>
            <person name="Natvig D.O."/>
            <person name="Powell A.J."/>
            <person name="Tsang A."/>
            <person name="Grigoriev I.V."/>
        </authorList>
    </citation>
    <scope>NUCLEOTIDE SEQUENCE [LARGE SCALE GENOMIC DNA]</scope>
    <source>
        <strain evidence="2 3">ATCC 22073</strain>
    </source>
</reference>
<dbReference type="GeneID" id="98122644"/>
<evidence type="ECO:0000256" key="1">
    <source>
        <dbReference type="SAM" id="MobiDB-lite"/>
    </source>
</evidence>
<proteinExistence type="predicted"/>